<organism evidence="2 3">
    <name type="scientific">Aquimarina algicola</name>
    <dbReference type="NCBI Taxonomy" id="2589995"/>
    <lineage>
        <taxon>Bacteria</taxon>
        <taxon>Pseudomonadati</taxon>
        <taxon>Bacteroidota</taxon>
        <taxon>Flavobacteriia</taxon>
        <taxon>Flavobacteriales</taxon>
        <taxon>Flavobacteriaceae</taxon>
        <taxon>Aquimarina</taxon>
    </lineage>
</organism>
<dbReference type="GO" id="GO:0000166">
    <property type="term" value="F:nucleotide binding"/>
    <property type="evidence" value="ECO:0007669"/>
    <property type="project" value="InterPro"/>
</dbReference>
<reference evidence="2 3" key="1">
    <citation type="submission" date="2019-06" db="EMBL/GenBank/DDBJ databases">
        <authorList>
            <person name="Meng X."/>
        </authorList>
    </citation>
    <scope>NUCLEOTIDE SEQUENCE [LARGE SCALE GENOMIC DNA]</scope>
    <source>
        <strain evidence="2 3">M625</strain>
    </source>
</reference>
<dbReference type="EMBL" id="VFWZ01000002">
    <property type="protein sequence ID" value="TPN87139.1"/>
    <property type="molecule type" value="Genomic_DNA"/>
</dbReference>
<keyword evidence="1" id="KW-0812">Transmembrane</keyword>
<dbReference type="AlphaFoldDB" id="A0A504JK70"/>
<dbReference type="Gene3D" id="1.10.150.20">
    <property type="entry name" value="5' to 3' exonuclease, C-terminal subdomain"/>
    <property type="match status" value="1"/>
</dbReference>
<evidence type="ECO:0000313" key="3">
    <source>
        <dbReference type="Proteomes" id="UP000315540"/>
    </source>
</evidence>
<keyword evidence="1" id="KW-0472">Membrane</keyword>
<dbReference type="InterPro" id="IPR010995">
    <property type="entry name" value="DNA_repair_Rad51/TF_NusA_a-hlx"/>
</dbReference>
<comment type="caution">
    <text evidence="2">The sequence shown here is derived from an EMBL/GenBank/DDBJ whole genome shotgun (WGS) entry which is preliminary data.</text>
</comment>
<keyword evidence="3" id="KW-1185">Reference proteome</keyword>
<accession>A0A504JK70</accession>
<gene>
    <name evidence="2" type="ORF">FHK87_05980</name>
</gene>
<protein>
    <submittedName>
        <fullName evidence="2">Uncharacterized protein</fullName>
    </submittedName>
</protein>
<dbReference type="SUPFAM" id="SSF47794">
    <property type="entry name" value="Rad51 N-terminal domain-like"/>
    <property type="match status" value="1"/>
</dbReference>
<dbReference type="Proteomes" id="UP000315540">
    <property type="component" value="Unassembled WGS sequence"/>
</dbReference>
<feature type="transmembrane region" description="Helical" evidence="1">
    <location>
        <begin position="6"/>
        <end position="25"/>
    </location>
</feature>
<proteinExistence type="predicted"/>
<dbReference type="OrthoDB" id="9843317at2"/>
<sequence>MILIYIIIGAVILFFIFGIIGSAQLENKSTKNTSKTNSSKSLPKIETLVSEINTIQDYRKLKAKYNRAEESYMTTHSDTAEKRYELYENAFLEASEKVMFYQYFPDLTLDAEKDEIENTCKIVELSEYEKIRKEIGGSDADWVEITCGDYVDKSYETKPKYLPSLVKYQAIINSTEISDFDKAKVVENLIKKDAVFFDEFFYGYSKESFIENWLINQLRTNGVPLADKIYELGYKTMDELKNINLDEIKNINGFGTKKIEKLKSIIEKTKQD</sequence>
<name>A0A504JK70_9FLAO</name>
<evidence type="ECO:0000256" key="1">
    <source>
        <dbReference type="SAM" id="Phobius"/>
    </source>
</evidence>
<evidence type="ECO:0000313" key="2">
    <source>
        <dbReference type="EMBL" id="TPN87139.1"/>
    </source>
</evidence>
<keyword evidence="1" id="KW-1133">Transmembrane helix</keyword>
<dbReference type="RefSeq" id="WP_140591399.1">
    <property type="nucleotide sequence ID" value="NZ_VFWZ01000002.1"/>
</dbReference>